<evidence type="ECO:0000313" key="4">
    <source>
        <dbReference type="EMBL" id="CAF4024439.1"/>
    </source>
</evidence>
<keyword evidence="5" id="KW-1185">Reference proteome</keyword>
<dbReference type="Proteomes" id="UP000663829">
    <property type="component" value="Unassembled WGS sequence"/>
</dbReference>
<dbReference type="EMBL" id="CAJOBC010009151">
    <property type="protein sequence ID" value="CAF3980604.1"/>
    <property type="molecule type" value="Genomic_DNA"/>
</dbReference>
<reference evidence="2" key="1">
    <citation type="submission" date="2021-02" db="EMBL/GenBank/DDBJ databases">
        <authorList>
            <person name="Nowell W R."/>
        </authorList>
    </citation>
    <scope>NUCLEOTIDE SEQUENCE</scope>
</reference>
<sequence>MAAKSTNDQNKTNQRYFDVANETGKMLLPIEGYQNVDLVTLEKAIEPLIHIVTDISRKAWVAKELCQTPFSGDLSHDELAAIILYIMGWLLHDRCLYVVLNEALRSRNRLQLLPPWFLYLKLFLTALFKLPSERLAWYENGLESAVFDRVNIGLVGF</sequence>
<dbReference type="Proteomes" id="UP000682733">
    <property type="component" value="Unassembled WGS sequence"/>
</dbReference>
<comment type="caution">
    <text evidence="2">The sequence shown here is derived from an EMBL/GenBank/DDBJ whole genome shotgun (WGS) entry which is preliminary data.</text>
</comment>
<dbReference type="EMBL" id="CAJNOQ010009150">
    <property type="protein sequence ID" value="CAF1216883.1"/>
    <property type="molecule type" value="Genomic_DNA"/>
</dbReference>
<dbReference type="Proteomes" id="UP000681722">
    <property type="component" value="Unassembled WGS sequence"/>
</dbReference>
<dbReference type="OrthoDB" id="10309197at2759"/>
<dbReference type="Proteomes" id="UP000677228">
    <property type="component" value="Unassembled WGS sequence"/>
</dbReference>
<proteinExistence type="predicted"/>
<evidence type="ECO:0000313" key="2">
    <source>
        <dbReference type="EMBL" id="CAF1216883.1"/>
    </source>
</evidence>
<evidence type="ECO:0000313" key="1">
    <source>
        <dbReference type="EMBL" id="CAF1215891.1"/>
    </source>
</evidence>
<evidence type="ECO:0000313" key="3">
    <source>
        <dbReference type="EMBL" id="CAF3980604.1"/>
    </source>
</evidence>
<accession>A0A814XJR8</accession>
<protein>
    <submittedName>
        <fullName evidence="2">Uncharacterized protein</fullName>
    </submittedName>
</protein>
<dbReference type="EMBL" id="CAJOBA010036519">
    <property type="protein sequence ID" value="CAF4024439.1"/>
    <property type="molecule type" value="Genomic_DNA"/>
</dbReference>
<gene>
    <name evidence="2" type="ORF">GPM918_LOCUS24496</name>
    <name evidence="1" type="ORF">OVA965_LOCUS24678</name>
    <name evidence="3" type="ORF">SRO942_LOCUS24495</name>
    <name evidence="4" type="ORF">TMI583_LOCUS25401</name>
</gene>
<dbReference type="AlphaFoldDB" id="A0A814XJR8"/>
<name>A0A814XJR8_9BILA</name>
<evidence type="ECO:0000313" key="5">
    <source>
        <dbReference type="Proteomes" id="UP000663829"/>
    </source>
</evidence>
<dbReference type="EMBL" id="CAJNOK010014982">
    <property type="protein sequence ID" value="CAF1215891.1"/>
    <property type="molecule type" value="Genomic_DNA"/>
</dbReference>
<organism evidence="2 5">
    <name type="scientific">Didymodactylos carnosus</name>
    <dbReference type="NCBI Taxonomy" id="1234261"/>
    <lineage>
        <taxon>Eukaryota</taxon>
        <taxon>Metazoa</taxon>
        <taxon>Spiralia</taxon>
        <taxon>Gnathifera</taxon>
        <taxon>Rotifera</taxon>
        <taxon>Eurotatoria</taxon>
        <taxon>Bdelloidea</taxon>
        <taxon>Philodinida</taxon>
        <taxon>Philodinidae</taxon>
        <taxon>Didymodactylos</taxon>
    </lineage>
</organism>